<feature type="domain" description="CTLH" evidence="5">
    <location>
        <begin position="35"/>
        <end position="93"/>
    </location>
</feature>
<dbReference type="Proteomes" id="UP001630127">
    <property type="component" value="Unassembled WGS sequence"/>
</dbReference>
<proteinExistence type="predicted"/>
<evidence type="ECO:0000313" key="6">
    <source>
        <dbReference type="EMBL" id="KAL3497852.1"/>
    </source>
</evidence>
<dbReference type="SMART" id="SM00320">
    <property type="entry name" value="WD40"/>
    <property type="match status" value="5"/>
</dbReference>
<name>A0ABD2XWB2_9GENT</name>
<feature type="repeat" description="WD" evidence="3">
    <location>
        <begin position="454"/>
        <end position="476"/>
    </location>
</feature>
<dbReference type="InterPro" id="IPR001680">
    <property type="entry name" value="WD40_rpt"/>
</dbReference>
<dbReference type="PROSITE" id="PS50897">
    <property type="entry name" value="CTLH"/>
    <property type="match status" value="1"/>
</dbReference>
<dbReference type="InterPro" id="IPR027728">
    <property type="entry name" value="Topless_fam"/>
</dbReference>
<keyword evidence="2" id="KW-0677">Repeat</keyword>
<dbReference type="PROSITE" id="PS50896">
    <property type="entry name" value="LISH"/>
    <property type="match status" value="1"/>
</dbReference>
<dbReference type="EMBL" id="JBJUIK010000017">
    <property type="protein sequence ID" value="KAL3497852.1"/>
    <property type="molecule type" value="Genomic_DNA"/>
</dbReference>
<feature type="repeat" description="WD" evidence="3">
    <location>
        <begin position="477"/>
        <end position="511"/>
    </location>
</feature>
<dbReference type="PROSITE" id="PS50082">
    <property type="entry name" value="WD_REPEATS_2"/>
    <property type="match status" value="2"/>
</dbReference>
<evidence type="ECO:0000256" key="2">
    <source>
        <dbReference type="ARBA" id="ARBA00022737"/>
    </source>
</evidence>
<evidence type="ECO:0000256" key="4">
    <source>
        <dbReference type="SAM" id="MobiDB-lite"/>
    </source>
</evidence>
<evidence type="ECO:0000256" key="3">
    <source>
        <dbReference type="PROSITE-ProRule" id="PRU00221"/>
    </source>
</evidence>
<dbReference type="AlphaFoldDB" id="A0ABD2XWB2"/>
<sequence>MEAEALNKDLVFVVLQFLKQNYKGTVHKLEKESGFFFNMEYFEECVKRGDWYEVENYISGFTKLDDNNYSTDIFFLIRKQKYCEALDKGEDAKALEILRRELQVFRTMKEGSIKELTDLLRENKEHNNIKSNRTTLVNELKKLRDIKSNRTTLLNKLKKLIEANPVFHQKLEFPNIEPSRLPKLISQSLKWQHWQCNCDNPKRKEKTLFVDHSCPQPTGVTAPYPALDLLMGSIPGIISFLPYSANAEGHSLFAVHQTVSERPMSLPHTCSSELTPTNNPVAASEHGSKRLKLFGTSHQVTDLPVNTSPVLHSGQTSPYQFPRMVFASCNQGSAIKSMDFHPVQQTLLLIGKENGNIALWDLERRAYQNFEVSTQALDLMASLANENAASVNRVLWSPDGSFCGVAYSKNVVSIYTYERVVGGAVDLGTHLSIDAHVGNVYDLAMFYLNNQLCIVTCGEDKAVKVWDNATGYKLHTFEGHDAAVYSVCAQCRNSKQYIISTAIDGKIKVWQCGIKGSIDDLDAPGLTSTKMAYSSDGTRLFSCGMNNDGKSCLVERNKEYADAILSYLGLGNYSRNRFLATGDEHVIKVWDMNFATDLTAIDAKASPYFRFNKEGIILAVSTSDNCVYILANTDGVLLLGSIPPKIPIHGASSSNVGPTTRVADRNSPVTSLGNANDLEKSKNCELT</sequence>
<dbReference type="InterPro" id="IPR048419">
    <property type="entry name" value="Topless_Znf"/>
</dbReference>
<organism evidence="6 7">
    <name type="scientific">Cinchona calisaya</name>
    <dbReference type="NCBI Taxonomy" id="153742"/>
    <lineage>
        <taxon>Eukaryota</taxon>
        <taxon>Viridiplantae</taxon>
        <taxon>Streptophyta</taxon>
        <taxon>Embryophyta</taxon>
        <taxon>Tracheophyta</taxon>
        <taxon>Spermatophyta</taxon>
        <taxon>Magnoliopsida</taxon>
        <taxon>eudicotyledons</taxon>
        <taxon>Gunneridae</taxon>
        <taxon>Pentapetalae</taxon>
        <taxon>asterids</taxon>
        <taxon>lamiids</taxon>
        <taxon>Gentianales</taxon>
        <taxon>Rubiaceae</taxon>
        <taxon>Cinchonoideae</taxon>
        <taxon>Cinchoneae</taxon>
        <taxon>Cinchona</taxon>
    </lineage>
</organism>
<accession>A0ABD2XWB2</accession>
<dbReference type="SUPFAM" id="SSF50978">
    <property type="entry name" value="WD40 repeat-like"/>
    <property type="match status" value="1"/>
</dbReference>
<dbReference type="Pfam" id="PF21359">
    <property type="entry name" value="zf_topless"/>
    <property type="match status" value="1"/>
</dbReference>
<dbReference type="SMART" id="SM00668">
    <property type="entry name" value="CTLH"/>
    <property type="match status" value="1"/>
</dbReference>
<dbReference type="PANTHER" id="PTHR44083">
    <property type="entry name" value="TOPLESS-RELATED PROTEIN 1-RELATED"/>
    <property type="match status" value="1"/>
</dbReference>
<comment type="caution">
    <text evidence="6">The sequence shown here is derived from an EMBL/GenBank/DDBJ whole genome shotgun (WGS) entry which is preliminary data.</text>
</comment>
<gene>
    <name evidence="6" type="ORF">ACH5RR_040584</name>
</gene>
<dbReference type="InterPro" id="IPR006594">
    <property type="entry name" value="LisH"/>
</dbReference>
<evidence type="ECO:0000259" key="5">
    <source>
        <dbReference type="PROSITE" id="PS50897"/>
    </source>
</evidence>
<feature type="compositionally biased region" description="Basic and acidic residues" evidence="4">
    <location>
        <begin position="677"/>
        <end position="687"/>
    </location>
</feature>
<keyword evidence="1 3" id="KW-0853">WD repeat</keyword>
<dbReference type="InterPro" id="IPR036322">
    <property type="entry name" value="WD40_repeat_dom_sf"/>
</dbReference>
<dbReference type="Gene3D" id="2.130.10.10">
    <property type="entry name" value="YVTN repeat-like/Quinoprotein amine dehydrogenase"/>
    <property type="match status" value="2"/>
</dbReference>
<dbReference type="InterPro" id="IPR015943">
    <property type="entry name" value="WD40/YVTN_repeat-like_dom_sf"/>
</dbReference>
<dbReference type="Pfam" id="PF21889">
    <property type="entry name" value="TPR1-like_2nd"/>
    <property type="match status" value="1"/>
</dbReference>
<dbReference type="PANTHER" id="PTHR44083:SF48">
    <property type="entry name" value="TOPLESS-RELATED PROTEIN 4"/>
    <property type="match status" value="1"/>
</dbReference>
<feature type="region of interest" description="Disordered" evidence="4">
    <location>
        <begin position="653"/>
        <end position="687"/>
    </location>
</feature>
<evidence type="ECO:0000256" key="1">
    <source>
        <dbReference type="ARBA" id="ARBA00022574"/>
    </source>
</evidence>
<reference evidence="6 7" key="1">
    <citation type="submission" date="2024-11" db="EMBL/GenBank/DDBJ databases">
        <title>A near-complete genome assembly of Cinchona calisaya.</title>
        <authorList>
            <person name="Lian D.C."/>
            <person name="Zhao X.W."/>
            <person name="Wei L."/>
        </authorList>
    </citation>
    <scope>NUCLEOTIDE SEQUENCE [LARGE SCALE GENOMIC DNA]</scope>
    <source>
        <tissue evidence="6">Nenye</tissue>
    </source>
</reference>
<dbReference type="Pfam" id="PF00400">
    <property type="entry name" value="WD40"/>
    <property type="match status" value="2"/>
</dbReference>
<keyword evidence="7" id="KW-1185">Reference proteome</keyword>
<dbReference type="InterPro" id="IPR006595">
    <property type="entry name" value="CTLH_C"/>
</dbReference>
<evidence type="ECO:0000313" key="7">
    <source>
        <dbReference type="Proteomes" id="UP001630127"/>
    </source>
</evidence>
<dbReference type="InterPro" id="IPR054080">
    <property type="entry name" value="TPR1-like_2nd"/>
</dbReference>
<protein>
    <recommendedName>
        <fullName evidence="5">CTLH domain-containing protein</fullName>
    </recommendedName>
</protein>